<name>A0A2N5PMQ9_MEDGN</name>
<organism evidence="2 3">
    <name type="scientific">Mediterraneibacter gnavus</name>
    <name type="common">Ruminococcus gnavus</name>
    <dbReference type="NCBI Taxonomy" id="33038"/>
    <lineage>
        <taxon>Bacteria</taxon>
        <taxon>Bacillati</taxon>
        <taxon>Bacillota</taxon>
        <taxon>Clostridia</taxon>
        <taxon>Lachnospirales</taxon>
        <taxon>Lachnospiraceae</taxon>
        <taxon>Mediterraneibacter</taxon>
    </lineage>
</organism>
<sequence length="86" mass="10213">MKNNHGKGNIKAQRKRRKERLKNRPPKAEEKVLLIDGNYSFYPVAFCKYHGAYMTQGLCDIHRCEKRKCPRFRKVNQNEETENQSS</sequence>
<feature type="region of interest" description="Disordered" evidence="1">
    <location>
        <begin position="1"/>
        <end position="27"/>
    </location>
</feature>
<reference evidence="2 3" key="1">
    <citation type="journal article" date="2017" name="Genome Med.">
        <title>A novel Ruminococcus gnavus clade enriched in inflammatory bowel disease patients.</title>
        <authorList>
            <person name="Hall A.B."/>
            <person name="Yassour M."/>
            <person name="Sauk J."/>
            <person name="Garner A."/>
            <person name="Jiang X."/>
            <person name="Arthur T."/>
            <person name="Lagoudas G.K."/>
            <person name="Vatanen T."/>
            <person name="Fornelos N."/>
            <person name="Wilson R."/>
            <person name="Bertha M."/>
            <person name="Cohen M."/>
            <person name="Garber J."/>
            <person name="Khalili H."/>
            <person name="Gevers D."/>
            <person name="Ananthakrishnan A.N."/>
            <person name="Kugathasan S."/>
            <person name="Lander E.S."/>
            <person name="Blainey P."/>
            <person name="Vlamakis H."/>
            <person name="Xavier R.J."/>
            <person name="Huttenhower C."/>
        </authorList>
    </citation>
    <scope>NUCLEOTIDE SEQUENCE [LARGE SCALE GENOMIC DNA]</scope>
    <source>
        <strain evidence="2 3">RJX1125</strain>
    </source>
</reference>
<gene>
    <name evidence="2" type="ORF">CDL23_04915</name>
</gene>
<accession>A0A2N5PMQ9</accession>
<dbReference type="Proteomes" id="UP000235093">
    <property type="component" value="Unassembled WGS sequence"/>
</dbReference>
<comment type="caution">
    <text evidence="2">The sequence shown here is derived from an EMBL/GenBank/DDBJ whole genome shotgun (WGS) entry which is preliminary data.</text>
</comment>
<proteinExistence type="predicted"/>
<feature type="compositionally biased region" description="Basic residues" evidence="1">
    <location>
        <begin position="12"/>
        <end position="25"/>
    </location>
</feature>
<evidence type="ECO:0000256" key="1">
    <source>
        <dbReference type="SAM" id="MobiDB-lite"/>
    </source>
</evidence>
<dbReference type="AlphaFoldDB" id="A0A2N5PMQ9"/>
<evidence type="ECO:0000313" key="2">
    <source>
        <dbReference type="EMBL" id="PLT76362.1"/>
    </source>
</evidence>
<evidence type="ECO:0000313" key="3">
    <source>
        <dbReference type="Proteomes" id="UP000235093"/>
    </source>
</evidence>
<protein>
    <submittedName>
        <fullName evidence="2">Uncharacterized protein</fullName>
    </submittedName>
</protein>
<dbReference type="EMBL" id="NIHT01000006">
    <property type="protein sequence ID" value="PLT76362.1"/>
    <property type="molecule type" value="Genomic_DNA"/>
</dbReference>